<proteinExistence type="predicted"/>
<keyword evidence="2" id="KW-1185">Reference proteome</keyword>
<dbReference type="RefSeq" id="WP_248938670.1">
    <property type="nucleotide sequence ID" value="NZ_JAKIKS010000005.1"/>
</dbReference>
<comment type="caution">
    <text evidence="1">The sequence shown here is derived from an EMBL/GenBank/DDBJ whole genome shotgun (WGS) entry which is preliminary data.</text>
</comment>
<gene>
    <name evidence="1" type="ORF">L2764_02515</name>
</gene>
<protein>
    <recommendedName>
        <fullName evidence="3">Bacteriocin immunity protein</fullName>
    </recommendedName>
</protein>
<sequence>MKEAFKDVKEKLKTFLEHSDHSHFIDSAINNLQKKLTTASPQIPNVIYPLSELKYYANEFALAKGDNIQKYYNYP</sequence>
<organism evidence="1 2">
    <name type="scientific">Shewanella surugensis</name>
    <dbReference type="NCBI Taxonomy" id="212020"/>
    <lineage>
        <taxon>Bacteria</taxon>
        <taxon>Pseudomonadati</taxon>
        <taxon>Pseudomonadota</taxon>
        <taxon>Gammaproteobacteria</taxon>
        <taxon>Alteromonadales</taxon>
        <taxon>Shewanellaceae</taxon>
        <taxon>Shewanella</taxon>
    </lineage>
</organism>
<evidence type="ECO:0008006" key="3">
    <source>
        <dbReference type="Google" id="ProtNLM"/>
    </source>
</evidence>
<evidence type="ECO:0000313" key="2">
    <source>
        <dbReference type="Proteomes" id="UP001203423"/>
    </source>
</evidence>
<dbReference type="EMBL" id="JAKIKS010000005">
    <property type="protein sequence ID" value="MCL1123382.1"/>
    <property type="molecule type" value="Genomic_DNA"/>
</dbReference>
<evidence type="ECO:0000313" key="1">
    <source>
        <dbReference type="EMBL" id="MCL1123382.1"/>
    </source>
</evidence>
<name>A0ABT0L6R8_9GAMM</name>
<reference evidence="1 2" key="1">
    <citation type="submission" date="2022-01" db="EMBL/GenBank/DDBJ databases">
        <title>Whole genome-based taxonomy of the Shewanellaceae.</title>
        <authorList>
            <person name="Martin-Rodriguez A.J."/>
        </authorList>
    </citation>
    <scope>NUCLEOTIDE SEQUENCE [LARGE SCALE GENOMIC DNA]</scope>
    <source>
        <strain evidence="1 2">DSM 17177</strain>
    </source>
</reference>
<dbReference type="Proteomes" id="UP001203423">
    <property type="component" value="Unassembled WGS sequence"/>
</dbReference>
<accession>A0ABT0L6R8</accession>